<gene>
    <name evidence="1" type="ORF">A4X13_0g2576</name>
</gene>
<accession>A0A177TYK3</accession>
<dbReference type="EMBL" id="LWDF02000125">
    <property type="protein sequence ID" value="KAE8257122.1"/>
    <property type="molecule type" value="Genomic_DNA"/>
</dbReference>
<evidence type="ECO:0000313" key="2">
    <source>
        <dbReference type="Proteomes" id="UP000077521"/>
    </source>
</evidence>
<dbReference type="Proteomes" id="UP000077521">
    <property type="component" value="Unassembled WGS sequence"/>
</dbReference>
<comment type="caution">
    <text evidence="1">The sequence shown here is derived from an EMBL/GenBank/DDBJ whole genome shotgun (WGS) entry which is preliminary data.</text>
</comment>
<name>A0A177TYK3_9BASI</name>
<sequence>MSRKSRLCGGRRRSLQRRLRRILYPSPPSLQWSKRTSNPCSSISKLLRVRYLSDTSCWARTHSTSRPRRRTTGEGLRL</sequence>
<evidence type="ECO:0000313" key="1">
    <source>
        <dbReference type="EMBL" id="KAE8257122.1"/>
    </source>
</evidence>
<organism evidence="1 2">
    <name type="scientific">Tilletia indica</name>
    <dbReference type="NCBI Taxonomy" id="43049"/>
    <lineage>
        <taxon>Eukaryota</taxon>
        <taxon>Fungi</taxon>
        <taxon>Dikarya</taxon>
        <taxon>Basidiomycota</taxon>
        <taxon>Ustilaginomycotina</taxon>
        <taxon>Exobasidiomycetes</taxon>
        <taxon>Tilletiales</taxon>
        <taxon>Tilletiaceae</taxon>
        <taxon>Tilletia</taxon>
    </lineage>
</organism>
<protein>
    <submittedName>
        <fullName evidence="1">Uncharacterized protein</fullName>
    </submittedName>
</protein>
<reference evidence="1" key="1">
    <citation type="submission" date="2016-04" db="EMBL/GenBank/DDBJ databases">
        <authorList>
            <person name="Nguyen H.D."/>
            <person name="Samba Siva P."/>
            <person name="Cullis J."/>
            <person name="Levesque C.A."/>
            <person name="Hambleton S."/>
        </authorList>
    </citation>
    <scope>NUCLEOTIDE SEQUENCE</scope>
    <source>
        <strain evidence="1">DAOMC 236416</strain>
    </source>
</reference>
<proteinExistence type="predicted"/>
<keyword evidence="2" id="KW-1185">Reference proteome</keyword>
<dbReference type="AlphaFoldDB" id="A0A177TYK3"/>
<reference evidence="1" key="2">
    <citation type="journal article" date="2019" name="IMA Fungus">
        <title>Genome sequencing and comparison of five Tilletia species to identify candidate genes for the detection of regulated species infecting wheat.</title>
        <authorList>
            <person name="Nguyen H.D.T."/>
            <person name="Sultana T."/>
            <person name="Kesanakurti P."/>
            <person name="Hambleton S."/>
        </authorList>
    </citation>
    <scope>NUCLEOTIDE SEQUENCE</scope>
    <source>
        <strain evidence="1">DAOMC 236416</strain>
    </source>
</reference>